<sequence>MWKILPSFFPLRACLTHRI</sequence>
<dbReference type="EMBL" id="CH474092">
    <property type="protein sequence ID" value="EDL83690.1"/>
    <property type="molecule type" value="Genomic_DNA"/>
</dbReference>
<dbReference type="Proteomes" id="UP000234681">
    <property type="component" value="Chromosome 9"/>
</dbReference>
<name>A6KR32_RAT</name>
<organism evidence="1 2">
    <name type="scientific">Rattus norvegicus</name>
    <name type="common">Rat</name>
    <dbReference type="NCBI Taxonomy" id="10116"/>
    <lineage>
        <taxon>Eukaryota</taxon>
        <taxon>Metazoa</taxon>
        <taxon>Chordata</taxon>
        <taxon>Craniata</taxon>
        <taxon>Vertebrata</taxon>
        <taxon>Euteleostomi</taxon>
        <taxon>Mammalia</taxon>
        <taxon>Eutheria</taxon>
        <taxon>Euarchontoglires</taxon>
        <taxon>Glires</taxon>
        <taxon>Rodentia</taxon>
        <taxon>Myomorpha</taxon>
        <taxon>Muroidea</taxon>
        <taxon>Muridae</taxon>
        <taxon>Murinae</taxon>
        <taxon>Rattus</taxon>
    </lineage>
</organism>
<dbReference type="AlphaFoldDB" id="A6KR32"/>
<gene>
    <name evidence="1" type="ORF">rCG_45046</name>
</gene>
<evidence type="ECO:0000313" key="2">
    <source>
        <dbReference type="Proteomes" id="UP000234681"/>
    </source>
</evidence>
<accession>A6KR32</accession>
<proteinExistence type="predicted"/>
<protein>
    <submittedName>
        <fullName evidence="1">RCG45046</fullName>
    </submittedName>
</protein>
<evidence type="ECO:0000313" key="1">
    <source>
        <dbReference type="EMBL" id="EDL83690.1"/>
    </source>
</evidence>
<reference evidence="2" key="1">
    <citation type="submission" date="2005-09" db="EMBL/GenBank/DDBJ databases">
        <authorList>
            <person name="Mural R.J."/>
            <person name="Li P.W."/>
            <person name="Adams M.D."/>
            <person name="Amanatides P.G."/>
            <person name="Baden-Tillson H."/>
            <person name="Barnstead M."/>
            <person name="Chin S.H."/>
            <person name="Dew I."/>
            <person name="Evans C.A."/>
            <person name="Ferriera S."/>
            <person name="Flanigan M."/>
            <person name="Fosler C."/>
            <person name="Glodek A."/>
            <person name="Gu Z."/>
            <person name="Holt R.A."/>
            <person name="Jennings D."/>
            <person name="Kraft C.L."/>
            <person name="Lu F."/>
            <person name="Nguyen T."/>
            <person name="Nusskern D.R."/>
            <person name="Pfannkoch C.M."/>
            <person name="Sitter C."/>
            <person name="Sutton G.G."/>
            <person name="Venter J.C."/>
            <person name="Wang Z."/>
            <person name="Woodage T."/>
            <person name="Zheng X.H."/>
            <person name="Zhong F."/>
        </authorList>
    </citation>
    <scope>NUCLEOTIDE SEQUENCE [LARGE SCALE GENOMIC DNA]</scope>
    <source>
        <strain>BN</strain>
        <strain evidence="2">Sprague-Dawley</strain>
    </source>
</reference>